<gene>
    <name evidence="4" type="ORF">M2319_000765</name>
</gene>
<dbReference type="SUPFAM" id="SSF53850">
    <property type="entry name" value="Periplasmic binding protein-like II"/>
    <property type="match status" value="1"/>
</dbReference>
<evidence type="ECO:0000313" key="5">
    <source>
        <dbReference type="Proteomes" id="UP001209755"/>
    </source>
</evidence>
<reference evidence="5" key="1">
    <citation type="submission" date="2023-07" db="EMBL/GenBank/DDBJ databases">
        <title>Genome sequencing of Purple Non-Sulfur Bacteria from various extreme environments.</title>
        <authorList>
            <person name="Mayer M."/>
        </authorList>
    </citation>
    <scope>NUCLEOTIDE SEQUENCE [LARGE SCALE GENOMIC DNA]</scope>
    <source>
        <strain evidence="5">DSM 17935</strain>
    </source>
</reference>
<evidence type="ECO:0000256" key="1">
    <source>
        <dbReference type="ARBA" id="ARBA00022729"/>
    </source>
</evidence>
<sequence>MPKRCLSRVLTAVAAAALAGVVTTSAVVAAEAKLTIGGTGGALGGMQLLAEAFEATHPDVKVEVLPSLGSGGGIKAVLAGAIDLSVSARGLKDKERAAGAIDRPYARTAVILVTGESAGLEQISGGALADVFVGATGTWPNGTPVRLVLRQKSESDIGFLRKFAKGMDGAVDAAYERDGLLIATNDQQNADYLEKLPGSVGVSTEAQILSEGRRLRIVGVDKPAPNVADVERGAYPHVKTFRFVTKLGAPEKTTAFIAFVRSPEGQEILRNSGHQPVD</sequence>
<name>A0ABT3H7T9_9HYPH</name>
<protein>
    <submittedName>
        <fullName evidence="4">Phosphate transport system substrate-binding protein</fullName>
    </submittedName>
</protein>
<evidence type="ECO:0000256" key="2">
    <source>
        <dbReference type="SAM" id="SignalP"/>
    </source>
</evidence>
<dbReference type="Gene3D" id="3.40.190.10">
    <property type="entry name" value="Periplasmic binding protein-like II"/>
    <property type="match status" value="2"/>
</dbReference>
<accession>A0ABT3H7T9</accession>
<dbReference type="Proteomes" id="UP001209755">
    <property type="component" value="Unassembled WGS sequence"/>
</dbReference>
<dbReference type="RefSeq" id="WP_264600113.1">
    <property type="nucleotide sequence ID" value="NZ_JAOQNS010000002.1"/>
</dbReference>
<keyword evidence="5" id="KW-1185">Reference proteome</keyword>
<keyword evidence="1 2" id="KW-0732">Signal</keyword>
<feature type="signal peptide" evidence="2">
    <location>
        <begin position="1"/>
        <end position="29"/>
    </location>
</feature>
<dbReference type="EMBL" id="JAOQNS010000002">
    <property type="protein sequence ID" value="MCW2306446.1"/>
    <property type="molecule type" value="Genomic_DNA"/>
</dbReference>
<proteinExistence type="predicted"/>
<dbReference type="InterPro" id="IPR050811">
    <property type="entry name" value="Phosphate_ABC_transporter"/>
</dbReference>
<organism evidence="4 5">
    <name type="scientific">Rhodobium gokarnense</name>
    <dbReference type="NCBI Taxonomy" id="364296"/>
    <lineage>
        <taxon>Bacteria</taxon>
        <taxon>Pseudomonadati</taxon>
        <taxon>Pseudomonadota</taxon>
        <taxon>Alphaproteobacteria</taxon>
        <taxon>Hyphomicrobiales</taxon>
        <taxon>Rhodobiaceae</taxon>
        <taxon>Rhodobium</taxon>
    </lineage>
</organism>
<evidence type="ECO:0000313" key="4">
    <source>
        <dbReference type="EMBL" id="MCW2306446.1"/>
    </source>
</evidence>
<dbReference type="PANTHER" id="PTHR30570">
    <property type="entry name" value="PERIPLASMIC PHOSPHATE BINDING COMPONENT OF PHOSPHATE ABC TRANSPORTER"/>
    <property type="match status" value="1"/>
</dbReference>
<dbReference type="Pfam" id="PF12849">
    <property type="entry name" value="PBP_like_2"/>
    <property type="match status" value="1"/>
</dbReference>
<evidence type="ECO:0000259" key="3">
    <source>
        <dbReference type="Pfam" id="PF12849"/>
    </source>
</evidence>
<dbReference type="InterPro" id="IPR024370">
    <property type="entry name" value="PBP_domain"/>
</dbReference>
<feature type="domain" description="PBP" evidence="3">
    <location>
        <begin position="30"/>
        <end position="264"/>
    </location>
</feature>
<feature type="chain" id="PRO_5046429010" evidence="2">
    <location>
        <begin position="30"/>
        <end position="278"/>
    </location>
</feature>
<dbReference type="PANTHER" id="PTHR30570:SF1">
    <property type="entry name" value="PHOSPHATE-BINDING PROTEIN PSTS"/>
    <property type="match status" value="1"/>
</dbReference>
<comment type="caution">
    <text evidence="4">The sequence shown here is derived from an EMBL/GenBank/DDBJ whole genome shotgun (WGS) entry which is preliminary data.</text>
</comment>